<dbReference type="InterPro" id="IPR037359">
    <property type="entry name" value="NST/OST"/>
</dbReference>
<dbReference type="InterPro" id="IPR056793">
    <property type="entry name" value="HSNSD_N"/>
</dbReference>
<reference evidence="24" key="3">
    <citation type="submission" date="2022-06" db="UniProtKB">
        <authorList>
            <consortium name="EnsemblMetazoa"/>
        </authorList>
    </citation>
    <scope>IDENTIFICATION</scope>
</reference>
<dbReference type="GO" id="GO:0019213">
    <property type="term" value="F:deacetylase activity"/>
    <property type="evidence" value="ECO:0007669"/>
    <property type="project" value="TreeGrafter"/>
</dbReference>
<dbReference type="UniPathway" id="UPA00756"/>
<evidence type="ECO:0000256" key="15">
    <source>
        <dbReference type="ARBA" id="ARBA00023268"/>
    </source>
</evidence>
<gene>
    <name evidence="23" type="ORF">SSS_8178</name>
</gene>
<comment type="subcellular location">
    <subcellularLocation>
        <location evidence="1">Golgi apparatus membrane</location>
        <topology evidence="1">Single-pass type II membrane protein</topology>
    </subcellularLocation>
</comment>
<evidence type="ECO:0000256" key="1">
    <source>
        <dbReference type="ARBA" id="ARBA00004323"/>
    </source>
</evidence>
<feature type="binding site" evidence="17">
    <location>
        <begin position="946"/>
        <end position="950"/>
    </location>
    <ligand>
        <name>3'-phosphoadenylyl sulfate</name>
        <dbReference type="ChEBI" id="CHEBI:58339"/>
    </ligand>
</feature>
<dbReference type="AlphaFoldDB" id="A0A834VBH8"/>
<keyword evidence="6 23" id="KW-0808">Transferase</keyword>
<feature type="domain" description="Heparan sulfate-N-deacetylase N-terminal" evidence="22">
    <location>
        <begin position="107"/>
        <end position="362"/>
    </location>
</feature>
<accession>A0A834VBH8</accession>
<dbReference type="Pfam" id="PF00685">
    <property type="entry name" value="Sulfotransfer_1"/>
    <property type="match status" value="1"/>
</dbReference>
<dbReference type="Pfam" id="PF12062">
    <property type="entry name" value="HSNSD-CE"/>
    <property type="match status" value="1"/>
</dbReference>
<keyword evidence="12 19" id="KW-0472">Membrane</keyword>
<dbReference type="Gene3D" id="3.40.50.300">
    <property type="entry name" value="P-loop containing nucleotide triphosphate hydrolases"/>
    <property type="match status" value="1"/>
</dbReference>
<protein>
    <recommendedName>
        <fullName evidence="5">[heparan sulfate]-glucosamine N-sulfotransferase</fullName>
        <ecNumber evidence="5">2.8.2.8</ecNumber>
    </recommendedName>
</protein>
<evidence type="ECO:0000256" key="17">
    <source>
        <dbReference type="PIRSR" id="PIRSR637359-2"/>
    </source>
</evidence>
<feature type="active site" description="For sulfotransferase activity" evidence="16">
    <location>
        <position position="675"/>
    </location>
</feature>
<evidence type="ECO:0000256" key="11">
    <source>
        <dbReference type="ARBA" id="ARBA00023034"/>
    </source>
</evidence>
<name>A0A834VBH8_SARSC</name>
<keyword evidence="10 19" id="KW-1133">Transmembrane helix</keyword>
<comment type="pathway">
    <text evidence="3">Glycan metabolism; heparan sulfate biosynthesis.</text>
</comment>
<evidence type="ECO:0000256" key="9">
    <source>
        <dbReference type="ARBA" id="ARBA00022968"/>
    </source>
</evidence>
<dbReference type="EMBL" id="WVUK01000065">
    <property type="protein sequence ID" value="KAF7489209.1"/>
    <property type="molecule type" value="Genomic_DNA"/>
</dbReference>
<keyword evidence="15" id="KW-0511">Multifunctional enzyme</keyword>
<dbReference type="SUPFAM" id="SSF52540">
    <property type="entry name" value="P-loop containing nucleoside triphosphate hydrolases"/>
    <property type="match status" value="1"/>
</dbReference>
<evidence type="ECO:0000256" key="5">
    <source>
        <dbReference type="ARBA" id="ARBA00012979"/>
    </source>
</evidence>
<organism evidence="23">
    <name type="scientific">Sarcoptes scabiei</name>
    <name type="common">Itch mite</name>
    <name type="synonym">Acarus scabiei</name>
    <dbReference type="NCBI Taxonomy" id="52283"/>
    <lineage>
        <taxon>Eukaryota</taxon>
        <taxon>Metazoa</taxon>
        <taxon>Ecdysozoa</taxon>
        <taxon>Arthropoda</taxon>
        <taxon>Chelicerata</taxon>
        <taxon>Arachnida</taxon>
        <taxon>Acari</taxon>
        <taxon>Acariformes</taxon>
        <taxon>Sarcoptiformes</taxon>
        <taxon>Astigmata</taxon>
        <taxon>Psoroptidia</taxon>
        <taxon>Sarcoptoidea</taxon>
        <taxon>Sarcoptidae</taxon>
        <taxon>Sarcoptinae</taxon>
        <taxon>Sarcoptes</taxon>
    </lineage>
</organism>
<evidence type="ECO:0000256" key="4">
    <source>
        <dbReference type="ARBA" id="ARBA00010420"/>
    </source>
</evidence>
<feature type="domain" description="Sulfotransferase" evidence="20">
    <location>
        <begin position="666"/>
        <end position="965"/>
    </location>
</feature>
<evidence type="ECO:0000259" key="20">
    <source>
        <dbReference type="Pfam" id="PF00685"/>
    </source>
</evidence>
<evidence type="ECO:0000259" key="22">
    <source>
        <dbReference type="Pfam" id="PF25119"/>
    </source>
</evidence>
<dbReference type="EC" id="2.8.2.8" evidence="5"/>
<evidence type="ECO:0000259" key="21">
    <source>
        <dbReference type="Pfam" id="PF12062"/>
    </source>
</evidence>
<feature type="disulfide bond" evidence="18">
    <location>
        <begin position="929"/>
        <end position="941"/>
    </location>
</feature>
<dbReference type="Proteomes" id="UP000070412">
    <property type="component" value="Unassembled WGS sequence"/>
</dbReference>
<dbReference type="InterPro" id="IPR027417">
    <property type="entry name" value="P-loop_NTPase"/>
</dbReference>
<dbReference type="UniPathway" id="UPA00862"/>
<comment type="similarity">
    <text evidence="4">Belongs to the sulfotransferase 1 family. NDST subfamily.</text>
</comment>
<keyword evidence="8" id="KW-0378">Hydrolase</keyword>
<reference evidence="25" key="1">
    <citation type="journal article" date="2020" name="PLoS Negl. Trop. Dis.">
        <title>High-quality nuclear genome for Sarcoptes scabiei-A critical resource for a neglected parasite.</title>
        <authorList>
            <person name="Korhonen P.K."/>
            <person name="Gasser R.B."/>
            <person name="Ma G."/>
            <person name="Wang T."/>
            <person name="Stroehlein A.J."/>
            <person name="Young N.D."/>
            <person name="Ang C.S."/>
            <person name="Fernando D.D."/>
            <person name="Lu H.C."/>
            <person name="Taylor S."/>
            <person name="Reynolds S.L."/>
            <person name="Mofiz E."/>
            <person name="Najaraj S.H."/>
            <person name="Gowda H."/>
            <person name="Madugundu A."/>
            <person name="Renuse S."/>
            <person name="Holt D."/>
            <person name="Pandey A."/>
            <person name="Papenfuss A.T."/>
            <person name="Fischer K."/>
        </authorList>
    </citation>
    <scope>NUCLEOTIDE SEQUENCE [LARGE SCALE GENOMIC DNA]</scope>
</reference>
<evidence type="ECO:0000256" key="7">
    <source>
        <dbReference type="ARBA" id="ARBA00022692"/>
    </source>
</evidence>
<dbReference type="GO" id="GO:0015012">
    <property type="term" value="P:heparan sulfate proteoglycan biosynthetic process"/>
    <property type="evidence" value="ECO:0007669"/>
    <property type="project" value="UniProtKB-UniPathway"/>
</dbReference>
<feature type="transmembrane region" description="Helical" evidence="19">
    <location>
        <begin position="30"/>
        <end position="50"/>
    </location>
</feature>
<dbReference type="GO" id="GO:0016787">
    <property type="term" value="F:hydrolase activity"/>
    <property type="evidence" value="ECO:0007669"/>
    <property type="project" value="UniProtKB-KW"/>
</dbReference>
<evidence type="ECO:0000256" key="8">
    <source>
        <dbReference type="ARBA" id="ARBA00022801"/>
    </source>
</evidence>
<keyword evidence="9" id="KW-0735">Signal-anchor</keyword>
<dbReference type="GO" id="GO:0015016">
    <property type="term" value="F:heparan sulfate N-sulfotransferase activity"/>
    <property type="evidence" value="ECO:0007669"/>
    <property type="project" value="UniProtKB-EC"/>
</dbReference>
<keyword evidence="14" id="KW-0325">Glycoprotein</keyword>
<dbReference type="GO" id="GO:0000139">
    <property type="term" value="C:Golgi membrane"/>
    <property type="evidence" value="ECO:0007669"/>
    <property type="project" value="UniProtKB-SubCell"/>
</dbReference>
<evidence type="ECO:0000256" key="6">
    <source>
        <dbReference type="ARBA" id="ARBA00022679"/>
    </source>
</evidence>
<keyword evidence="13 18" id="KW-1015">Disulfide bond</keyword>
<evidence type="ECO:0000256" key="3">
    <source>
        <dbReference type="ARBA" id="ARBA00005093"/>
    </source>
</evidence>
<dbReference type="PANTHER" id="PTHR10605:SF56">
    <property type="entry name" value="BIFUNCTIONAL HEPARAN SULFATE N-DEACETYLASE_N-SULFOTRANSFERASE"/>
    <property type="match status" value="1"/>
</dbReference>
<evidence type="ECO:0000256" key="2">
    <source>
        <dbReference type="ARBA" id="ARBA00004841"/>
    </source>
</evidence>
<evidence type="ECO:0000256" key="19">
    <source>
        <dbReference type="SAM" id="Phobius"/>
    </source>
</evidence>
<dbReference type="InterPro" id="IPR021930">
    <property type="entry name" value="Heparan_SO4_deacetylase_dom"/>
</dbReference>
<evidence type="ECO:0000256" key="18">
    <source>
        <dbReference type="PIRSR" id="PIRSR637359-3"/>
    </source>
</evidence>
<evidence type="ECO:0000313" key="24">
    <source>
        <dbReference type="EnsemblMetazoa" id="KAF7489209.1"/>
    </source>
</evidence>
<dbReference type="GO" id="GO:0030210">
    <property type="term" value="P:heparin proteoglycan biosynthetic process"/>
    <property type="evidence" value="ECO:0007669"/>
    <property type="project" value="UniProtKB-UniPathway"/>
</dbReference>
<evidence type="ECO:0000313" key="23">
    <source>
        <dbReference type="EMBL" id="KAF7489209.1"/>
    </source>
</evidence>
<feature type="binding site" evidence="17">
    <location>
        <position position="815"/>
    </location>
    <ligand>
        <name>3'-phosphoadenylyl sulfate</name>
        <dbReference type="ChEBI" id="CHEBI:58339"/>
    </ligand>
</feature>
<sequence length="1004" mass="118473">MYQSKQQHEDSIINGMIIYQHVRKKSWAKISLKHLLFISFFLSIISFFYFNELIPNHIKGWIRMPPKSNFYCIQLQPQRSASIHHYEQLLLSSRFKNQNFFYESSVDRKILILVESFTSKVARQLVEVFEYLRIKYRIEIIGKNPSTLINVTNNRGKYSIIIFDNLHRYFNLDRLNRDHIDHYCKDYDVAIIGFASKSERNISLSKTNDSHSNVIFEETLGSYPIKIVRGYHDLKDYQINCPRKLLRILRSETIFLGPISETDWLVFKIPNNSMHFVSIAQALQSKFFVDTYPGGYRYSSWNKNPNISLKNVTASYDNYRANLLTTVLLDIGSLDGVKKLFFGSGIDFWLNKLLFIDLLGYLSNERLSQSLDRYIQIDIDDIFVGEKGTRMKKSDVESLIDFQDRLRMFVPNFTFNLGYSGKYFHRGYPQENEGDDYLLQNSDRFRWFCHTFSHSQAHLNENQTLIENELLFNQKFATNNNLVVEGDYIVSPHHSGVYPIHEPLYDAWRKIWKVRVTSTEEYPHLRPAYARRGFIHNDVMVLPRQTCGLYTHTIFLDRYPGGRDKLEKSIFGGDLFFSFIYNQVNVFMTHQSNYANDRLALYTFETVFKVLKCWTNLRLHTLSPVQMAKKYFQIYPEDRNPLWTNPCDDKRHYNIWSVNKSCSQFPKFLILGPQKTGSTALHQFLSLHPSLKPSLQNNQTFEEIQFFSTDRNYLKGIDWYLNFFPSLPEFSKAKNDSAHDQTDSKLSFTNTANNHTQRNYFARTPPDFNSRQSKIYFEKSSTYFDGESVPMRVHMLLPHAKLVIILINPIHRAYSWYHHMRAHNDSIALEFSFFEIITLNPSNKINLSPETIKKIRTIRNRCLNPGHYAIHLERWLSFFPSSQIMIVDGDELRQQPAASLEKLQHFLELENKIDYSQKLIFDTKKGFFCPVIDSKTNTTKCLGKSKGRSYPKIDVQSNKFLHKYFWRSNIQLSKLLHRLRMKIPRWLKLELLIKFDDQRSNHPK</sequence>
<keyword evidence="11" id="KW-0333">Golgi apparatus</keyword>
<dbReference type="OrthoDB" id="8958249at2759"/>
<evidence type="ECO:0000256" key="12">
    <source>
        <dbReference type="ARBA" id="ARBA00023136"/>
    </source>
</evidence>
<evidence type="ECO:0000313" key="25">
    <source>
        <dbReference type="Proteomes" id="UP000070412"/>
    </source>
</evidence>
<dbReference type="InterPro" id="IPR000863">
    <property type="entry name" value="Sulfotransferase_dom"/>
</dbReference>
<reference evidence="23" key="2">
    <citation type="submission" date="2020-01" db="EMBL/GenBank/DDBJ databases">
        <authorList>
            <person name="Korhonen P.K.K."/>
            <person name="Guangxu M.G."/>
            <person name="Wang T.W."/>
            <person name="Stroehlein A.J.S."/>
            <person name="Young N.D."/>
            <person name="Ang C.-S.A."/>
            <person name="Fernando D.W.F."/>
            <person name="Lu H.L."/>
            <person name="Taylor S.T."/>
            <person name="Ehtesham M.E.M."/>
            <person name="Najaraj S.H.N."/>
            <person name="Harsha G.H.G."/>
            <person name="Madugundu A.M."/>
            <person name="Renuse S.R."/>
            <person name="Holt D.H."/>
            <person name="Pandey A.P."/>
            <person name="Papenfuss A.P."/>
            <person name="Gasser R.B.G."/>
            <person name="Fischer K.F."/>
        </authorList>
    </citation>
    <scope>NUCLEOTIDE SEQUENCE</scope>
    <source>
        <strain evidence="23">SSS_KF_BRIS2020</strain>
    </source>
</reference>
<evidence type="ECO:0000256" key="14">
    <source>
        <dbReference type="ARBA" id="ARBA00023180"/>
    </source>
</evidence>
<keyword evidence="25" id="KW-1185">Reference proteome</keyword>
<keyword evidence="7 19" id="KW-0812">Transmembrane</keyword>
<dbReference type="EnsemblMetazoa" id="SSS_8178s_mrna">
    <property type="protein sequence ID" value="KAF7489209.1"/>
    <property type="gene ID" value="SSS_8178"/>
</dbReference>
<proteinExistence type="inferred from homology"/>
<feature type="domain" description="Heparan sulphate-N-deacetylase deacetylase" evidence="21">
    <location>
        <begin position="372"/>
        <end position="576"/>
    </location>
</feature>
<dbReference type="Pfam" id="PF25119">
    <property type="entry name" value="HSNSD_N"/>
    <property type="match status" value="1"/>
</dbReference>
<dbReference type="PANTHER" id="PTHR10605">
    <property type="entry name" value="HEPARAN SULFATE SULFOTRANSFERASE"/>
    <property type="match status" value="1"/>
</dbReference>
<evidence type="ECO:0000256" key="13">
    <source>
        <dbReference type="ARBA" id="ARBA00023157"/>
    </source>
</evidence>
<evidence type="ECO:0000256" key="16">
    <source>
        <dbReference type="PIRSR" id="PIRSR637359-1"/>
    </source>
</evidence>
<evidence type="ECO:0000256" key="10">
    <source>
        <dbReference type="ARBA" id="ARBA00022989"/>
    </source>
</evidence>
<comment type="pathway">
    <text evidence="2">Glycan metabolism; heparin biosynthesis.</text>
</comment>